<comment type="caution">
    <text evidence="3">The sequence shown here is derived from an EMBL/GenBank/DDBJ whole genome shotgun (WGS) entry which is preliminary data.</text>
</comment>
<evidence type="ECO:0000256" key="2">
    <source>
        <dbReference type="SAM" id="Phobius"/>
    </source>
</evidence>
<dbReference type="EMBL" id="SJPW01000008">
    <property type="protein sequence ID" value="TWU46322.1"/>
    <property type="molecule type" value="Genomic_DNA"/>
</dbReference>
<feature type="transmembrane region" description="Helical" evidence="2">
    <location>
        <begin position="493"/>
        <end position="514"/>
    </location>
</feature>
<keyword evidence="2" id="KW-1133">Transmembrane helix</keyword>
<dbReference type="InterPro" id="IPR027417">
    <property type="entry name" value="P-loop_NTPase"/>
</dbReference>
<organism evidence="3 4">
    <name type="scientific">Rubripirellula tenax</name>
    <dbReference type="NCBI Taxonomy" id="2528015"/>
    <lineage>
        <taxon>Bacteria</taxon>
        <taxon>Pseudomonadati</taxon>
        <taxon>Planctomycetota</taxon>
        <taxon>Planctomycetia</taxon>
        <taxon>Pirellulales</taxon>
        <taxon>Pirellulaceae</taxon>
        <taxon>Rubripirellula</taxon>
    </lineage>
</organism>
<dbReference type="RefSeq" id="WP_246114813.1">
    <property type="nucleotide sequence ID" value="NZ_SJPW01000008.1"/>
</dbReference>
<sequence>MNSPSLESRSVGGGSSDAILEDHLGRPGEDFLRRVRRATTHVLGDSPTGREVLELCEQHSQARRMILEDRSQGNTVIAIVGATGQGKSWLIRQLIRSSSAAGLVRSGNNLDEATEKLVWIGPSPPADLDSRSEQFIHCPAANMQTIGTPYLLVDAPGATDARPAIAAVAKRALSMASVLLLVVRRDQLRSETVALLTEASEGTIVIPVVNAVRRDDSLDTDIDAFIARMRKAAPTSRVVAPVIVEDFDVGDRSENDVGAAAAETIAERLNSEIGEVWEGDRRRSTRLSALDSRFRAALHSILRDRLPDLTAAVRRLNEEARKLPLQVAESLVGSGSSLQAAVRSRLRLSLLNETAAFWFPYRTQLAILNLTHGAWDRVLMSLSGSLPSLISAMWTTTKNLTSDRDAQSDLRDGLRRRSDAAVADRLGPLAVRFRDEVAALRDGKRHSTPSLTDTESRGQVAYLSGIDTLQERSQQIFDSEVDRVSITSTMAMLCGLIGTAIFWFLMAGPVVALYRSYFDASLVTLRDLGGDIDAFPRPDLAMMLTSLILSVLPTALFAMIVISVSQSRGRVRAAEARIRESHHSTIEQLQNDGVLRLRWDEPLLSDAEFLLSAGAAETEMT</sequence>
<protein>
    <submittedName>
        <fullName evidence="3">Uncharacterized protein</fullName>
    </submittedName>
</protein>
<gene>
    <name evidence="3" type="ORF">Poly51_57180</name>
</gene>
<evidence type="ECO:0000313" key="4">
    <source>
        <dbReference type="Proteomes" id="UP000318288"/>
    </source>
</evidence>
<dbReference type="AlphaFoldDB" id="A0A5C6EBG6"/>
<keyword evidence="2" id="KW-0812">Transmembrane</keyword>
<dbReference type="SUPFAM" id="SSF52540">
    <property type="entry name" value="P-loop containing nucleoside triphosphate hydrolases"/>
    <property type="match status" value="1"/>
</dbReference>
<proteinExistence type="predicted"/>
<dbReference type="Proteomes" id="UP000318288">
    <property type="component" value="Unassembled WGS sequence"/>
</dbReference>
<accession>A0A5C6EBG6</accession>
<feature type="region of interest" description="Disordered" evidence="1">
    <location>
        <begin position="1"/>
        <end position="23"/>
    </location>
</feature>
<name>A0A5C6EBG6_9BACT</name>
<feature type="transmembrane region" description="Helical" evidence="2">
    <location>
        <begin position="540"/>
        <end position="562"/>
    </location>
</feature>
<keyword evidence="2" id="KW-0472">Membrane</keyword>
<evidence type="ECO:0000256" key="1">
    <source>
        <dbReference type="SAM" id="MobiDB-lite"/>
    </source>
</evidence>
<evidence type="ECO:0000313" key="3">
    <source>
        <dbReference type="EMBL" id="TWU46322.1"/>
    </source>
</evidence>
<reference evidence="3 4" key="1">
    <citation type="submission" date="2019-02" db="EMBL/GenBank/DDBJ databases">
        <title>Deep-cultivation of Planctomycetes and their phenomic and genomic characterization uncovers novel biology.</title>
        <authorList>
            <person name="Wiegand S."/>
            <person name="Jogler M."/>
            <person name="Boedeker C."/>
            <person name="Pinto D."/>
            <person name="Vollmers J."/>
            <person name="Rivas-Marin E."/>
            <person name="Kohn T."/>
            <person name="Peeters S.H."/>
            <person name="Heuer A."/>
            <person name="Rast P."/>
            <person name="Oberbeckmann S."/>
            <person name="Bunk B."/>
            <person name="Jeske O."/>
            <person name="Meyerdierks A."/>
            <person name="Storesund J.E."/>
            <person name="Kallscheuer N."/>
            <person name="Luecker S."/>
            <person name="Lage O.M."/>
            <person name="Pohl T."/>
            <person name="Merkel B.J."/>
            <person name="Hornburger P."/>
            <person name="Mueller R.-W."/>
            <person name="Bruemmer F."/>
            <person name="Labrenz M."/>
            <person name="Spormann A.M."/>
            <person name="Op Den Camp H."/>
            <person name="Overmann J."/>
            <person name="Amann R."/>
            <person name="Jetten M.S.M."/>
            <person name="Mascher T."/>
            <person name="Medema M.H."/>
            <person name="Devos D.P."/>
            <person name="Kaster A.-K."/>
            <person name="Ovreas L."/>
            <person name="Rohde M."/>
            <person name="Galperin M.Y."/>
            <person name="Jogler C."/>
        </authorList>
    </citation>
    <scope>NUCLEOTIDE SEQUENCE [LARGE SCALE GENOMIC DNA]</scope>
    <source>
        <strain evidence="3 4">Poly51</strain>
    </source>
</reference>
<keyword evidence="4" id="KW-1185">Reference proteome</keyword>
<dbReference type="Gene3D" id="3.40.50.300">
    <property type="entry name" value="P-loop containing nucleotide triphosphate hydrolases"/>
    <property type="match status" value="1"/>
</dbReference>